<organism evidence="2 3">
    <name type="scientific">Sandaracinus amylolyticus</name>
    <dbReference type="NCBI Taxonomy" id="927083"/>
    <lineage>
        <taxon>Bacteria</taxon>
        <taxon>Pseudomonadati</taxon>
        <taxon>Myxococcota</taxon>
        <taxon>Polyangia</taxon>
        <taxon>Polyangiales</taxon>
        <taxon>Sandaracinaceae</taxon>
        <taxon>Sandaracinus</taxon>
    </lineage>
</organism>
<evidence type="ECO:0000256" key="1">
    <source>
        <dbReference type="SAM" id="MobiDB-lite"/>
    </source>
</evidence>
<proteinExistence type="predicted"/>
<keyword evidence="3" id="KW-1185">Reference proteome</keyword>
<dbReference type="STRING" id="927083.DB32_000421"/>
<dbReference type="AlphaFoldDB" id="A0A0F6YF63"/>
<dbReference type="Proteomes" id="UP000034883">
    <property type="component" value="Chromosome"/>
</dbReference>
<protein>
    <submittedName>
        <fullName evidence="2">Uncharacterized protein</fullName>
    </submittedName>
</protein>
<reference evidence="2 3" key="1">
    <citation type="submission" date="2015-03" db="EMBL/GenBank/DDBJ databases">
        <title>Genome assembly of Sandaracinus amylolyticus DSM 53668.</title>
        <authorList>
            <person name="Sharma G."/>
            <person name="Subramanian S."/>
        </authorList>
    </citation>
    <scope>NUCLEOTIDE SEQUENCE [LARGE SCALE GENOMIC DNA]</scope>
    <source>
        <strain evidence="2 3">DSM 53668</strain>
    </source>
</reference>
<sequence length="87" mass="9527">MIASDGTAVHEHVARARGRFTTRRREGAAPRSASVEDAGDPARGLAQSRGRRLARRLADPSPSGAKLWNRRRSAGSWTSSRPHSSHW</sequence>
<gene>
    <name evidence="2" type="ORF">DB32_000421</name>
</gene>
<dbReference type="KEGG" id="samy:DB32_000421"/>
<name>A0A0F6YF63_9BACT</name>
<evidence type="ECO:0000313" key="3">
    <source>
        <dbReference type="Proteomes" id="UP000034883"/>
    </source>
</evidence>
<dbReference type="EMBL" id="CP011125">
    <property type="protein sequence ID" value="AKF03272.1"/>
    <property type="molecule type" value="Genomic_DNA"/>
</dbReference>
<evidence type="ECO:0000313" key="2">
    <source>
        <dbReference type="EMBL" id="AKF03272.1"/>
    </source>
</evidence>
<feature type="compositionally biased region" description="Polar residues" evidence="1">
    <location>
        <begin position="75"/>
        <end position="87"/>
    </location>
</feature>
<accession>A0A0F6YF63</accession>
<feature type="region of interest" description="Disordered" evidence="1">
    <location>
        <begin position="1"/>
        <end position="87"/>
    </location>
</feature>